<dbReference type="AlphaFoldDB" id="A0A023G4N5"/>
<reference evidence="1" key="1">
    <citation type="submission" date="2014-03" db="EMBL/GenBank/DDBJ databases">
        <title>The sialotranscriptome of Amblyomma triste, Amblyomma parvum and Amblyomma cajennense ticks, uncovered by 454-based RNA-seq.</title>
        <authorList>
            <person name="Garcia G.R."/>
            <person name="Gardinassi L.G."/>
            <person name="Ribeiro J.M."/>
            <person name="Anatriello E."/>
            <person name="Ferreira B.R."/>
            <person name="Moreira H.N."/>
            <person name="Mafra C."/>
            <person name="Olegario M.M."/>
            <person name="Szabo P.J."/>
            <person name="Miranda-Santos I.K."/>
            <person name="Maruyama S.R."/>
        </authorList>
    </citation>
    <scope>NUCLEOTIDE SEQUENCE</scope>
    <source>
        <strain evidence="1">Mato Grasso do Sul</strain>
        <tissue evidence="1">Salivary glands</tissue>
    </source>
</reference>
<evidence type="ECO:0000313" key="1">
    <source>
        <dbReference type="EMBL" id="JAC27830.1"/>
    </source>
</evidence>
<organism evidence="1">
    <name type="scientific">Amblyomma triste</name>
    <name type="common">Neotropical tick</name>
    <dbReference type="NCBI Taxonomy" id="251400"/>
    <lineage>
        <taxon>Eukaryota</taxon>
        <taxon>Metazoa</taxon>
        <taxon>Ecdysozoa</taxon>
        <taxon>Arthropoda</taxon>
        <taxon>Chelicerata</taxon>
        <taxon>Arachnida</taxon>
        <taxon>Acari</taxon>
        <taxon>Parasitiformes</taxon>
        <taxon>Ixodida</taxon>
        <taxon>Ixodoidea</taxon>
        <taxon>Ixodidae</taxon>
        <taxon>Amblyomminae</taxon>
        <taxon>Amblyomma</taxon>
    </lineage>
</organism>
<name>A0A023G4N5_AMBTT</name>
<proteinExistence type="evidence at transcript level"/>
<dbReference type="EMBL" id="GBBM01007588">
    <property type="protein sequence ID" value="JAC27830.1"/>
    <property type="molecule type" value="mRNA"/>
</dbReference>
<sequence>MRTEVLFVTVLFYSVCYFEKADSMLAWPLEMAIVEFQTTPPPPKGPDCVSNEGTFPNGTERFLKPPVCQSWLCIEGHWNVTSCQSPDPSLCKMPDVHGHPEFPYCCEDMRTCTADEIRKLQEEAEDRERERT</sequence>
<accession>A0A023G4N5</accession>
<protein>
    <submittedName>
        <fullName evidence="1">Putative secreted protein</fullName>
    </submittedName>
</protein>